<dbReference type="EC" id="2.3.1.266" evidence="6"/>
<evidence type="ECO:0000256" key="3">
    <source>
        <dbReference type="ARBA" id="ARBA00022679"/>
    </source>
</evidence>
<keyword evidence="4 6" id="KW-0012">Acyltransferase</keyword>
<accession>A0ABY8VER4</accession>
<dbReference type="Gene3D" id="3.40.630.30">
    <property type="match status" value="1"/>
</dbReference>
<dbReference type="EMBL" id="CP126969">
    <property type="protein sequence ID" value="WIM68156.1"/>
    <property type="molecule type" value="Genomic_DNA"/>
</dbReference>
<dbReference type="CDD" id="cd04301">
    <property type="entry name" value="NAT_SF"/>
    <property type="match status" value="1"/>
</dbReference>
<dbReference type="InterPro" id="IPR016181">
    <property type="entry name" value="Acyl_CoA_acyltransferase"/>
</dbReference>
<dbReference type="InterPro" id="IPR050680">
    <property type="entry name" value="YpeA/RimI_acetyltransf"/>
</dbReference>
<keyword evidence="6" id="KW-0689">Ribosomal protein</keyword>
<dbReference type="InterPro" id="IPR000182">
    <property type="entry name" value="GNAT_dom"/>
</dbReference>
<dbReference type="SUPFAM" id="SSF55729">
    <property type="entry name" value="Acyl-CoA N-acyltransferases (Nat)"/>
    <property type="match status" value="1"/>
</dbReference>
<comment type="similarity">
    <text evidence="1">Belongs to the acetyltransferase family. RimI subfamily.</text>
</comment>
<feature type="domain" description="N-acetyltransferase" evidence="5">
    <location>
        <begin position="1"/>
        <end position="151"/>
    </location>
</feature>
<keyword evidence="2" id="KW-0963">Cytoplasm</keyword>
<dbReference type="GO" id="GO:0008999">
    <property type="term" value="F:protein-N-terminal-alanine acetyltransferase activity"/>
    <property type="evidence" value="ECO:0007669"/>
    <property type="project" value="UniProtKB-EC"/>
</dbReference>
<dbReference type="NCBIfam" id="TIGR01575">
    <property type="entry name" value="rimI"/>
    <property type="match status" value="1"/>
</dbReference>
<dbReference type="GO" id="GO:0005840">
    <property type="term" value="C:ribosome"/>
    <property type="evidence" value="ECO:0007669"/>
    <property type="project" value="UniProtKB-KW"/>
</dbReference>
<organism evidence="6 7">
    <name type="scientific">Corynebacterium breve</name>
    <dbReference type="NCBI Taxonomy" id="3049799"/>
    <lineage>
        <taxon>Bacteria</taxon>
        <taxon>Bacillati</taxon>
        <taxon>Actinomycetota</taxon>
        <taxon>Actinomycetes</taxon>
        <taxon>Mycobacteriales</taxon>
        <taxon>Corynebacteriaceae</taxon>
        <taxon>Corynebacterium</taxon>
    </lineage>
</organism>
<dbReference type="RefSeq" id="WP_284825524.1">
    <property type="nucleotide sequence ID" value="NZ_CP126969.1"/>
</dbReference>
<evidence type="ECO:0000313" key="7">
    <source>
        <dbReference type="Proteomes" id="UP001225598"/>
    </source>
</evidence>
<evidence type="ECO:0000313" key="6">
    <source>
        <dbReference type="EMBL" id="WIM68156.1"/>
    </source>
</evidence>
<dbReference type="Pfam" id="PF00583">
    <property type="entry name" value="Acetyltransf_1"/>
    <property type="match status" value="1"/>
</dbReference>
<evidence type="ECO:0000256" key="2">
    <source>
        <dbReference type="ARBA" id="ARBA00022490"/>
    </source>
</evidence>
<evidence type="ECO:0000256" key="4">
    <source>
        <dbReference type="ARBA" id="ARBA00023315"/>
    </source>
</evidence>
<keyword evidence="3 6" id="KW-0808">Transferase</keyword>
<dbReference type="PANTHER" id="PTHR43420:SF44">
    <property type="entry name" value="ACETYLTRANSFERASE YPEA"/>
    <property type="match status" value="1"/>
</dbReference>
<evidence type="ECO:0000259" key="5">
    <source>
        <dbReference type="PROSITE" id="PS51186"/>
    </source>
</evidence>
<protein>
    <submittedName>
        <fullName evidence="6">Ribosomal protein S18-alanine N-acetyltransferase</fullName>
        <ecNumber evidence="6">2.3.1.266</ecNumber>
    </submittedName>
</protein>
<proteinExistence type="inferred from homology"/>
<name>A0ABY8VER4_9CORY</name>
<reference evidence="6 7" key="1">
    <citation type="submission" date="2023-05" db="EMBL/GenBank/DDBJ databases">
        <title>Corynebacterium suedekumii sp. nov. and Corynebacterium breve sp. nov. isolated from raw cow's milk.</title>
        <authorList>
            <person name="Baer M.K."/>
            <person name="Mehl L."/>
            <person name="Hellmuth R."/>
            <person name="Marke G."/>
            <person name="Lipski A."/>
        </authorList>
    </citation>
    <scope>NUCLEOTIDE SEQUENCE [LARGE SCALE GENOMIC DNA]</scope>
    <source>
        <strain evidence="6 7">R4</strain>
    </source>
</reference>
<gene>
    <name evidence="6" type="primary">rimI</name>
    <name evidence="6" type="ORF">QP027_01795</name>
</gene>
<dbReference type="Proteomes" id="UP001225598">
    <property type="component" value="Chromosome"/>
</dbReference>
<dbReference type="PROSITE" id="PS51186">
    <property type="entry name" value="GNAT"/>
    <property type="match status" value="1"/>
</dbReference>
<evidence type="ECO:0000256" key="1">
    <source>
        <dbReference type="ARBA" id="ARBA00005395"/>
    </source>
</evidence>
<keyword evidence="7" id="KW-1185">Reference proteome</keyword>
<dbReference type="InterPro" id="IPR006464">
    <property type="entry name" value="AcTrfase_RimI/Ard1"/>
</dbReference>
<keyword evidence="6" id="KW-0687">Ribonucleoprotein</keyword>
<dbReference type="PANTHER" id="PTHR43420">
    <property type="entry name" value="ACETYLTRANSFERASE"/>
    <property type="match status" value="1"/>
</dbReference>
<sequence length="157" mass="17917">MILRELTADDATCVADIEARLFSEDNPWSREVFLTEFAHPHTFYVGAFDDEEIMMGYGGIAMLGPKTDPEFEIHTIGVDTQFQRRGVGRALMDQLTHAADLYDGPMFLEVRTDNDPAIALYESYGFVQLGIRKNYYKPSGKDAYTMKRDSRSERTKQ</sequence>